<name>A0ABY4PA42_9LACO</name>
<proteinExistence type="predicted"/>
<dbReference type="InterPro" id="IPR004700">
    <property type="entry name" value="PTS_IIC_man"/>
</dbReference>
<dbReference type="InterPro" id="IPR050303">
    <property type="entry name" value="GatZ_KbaZ_carbometab"/>
</dbReference>
<accession>A0ABY4PA42</accession>
<feature type="transmembrane region" description="Helical" evidence="9">
    <location>
        <begin position="206"/>
        <end position="239"/>
    </location>
</feature>
<evidence type="ECO:0000256" key="1">
    <source>
        <dbReference type="ARBA" id="ARBA00004651"/>
    </source>
</evidence>
<reference evidence="10" key="1">
    <citation type="journal article" date="2022" name="Int. J. Syst. Evol. Microbiol.">
        <title>Apilactobacillus apisilvae sp. nov., Nicolia spurrieriana gen. nov. sp. nov., Bombilactobacillus folatiphilus sp. nov. and Bombilactobacillus thymidiniphilus sp. nov., four new lactic acid bacterial isolates from stingless bees Tetragonula carbonaria and Austroplebeia australis.</title>
        <authorList>
            <person name="Oliphant S.A."/>
            <person name="Watson-Haigh N.S."/>
            <person name="Sumby K.M."/>
            <person name="Gardner J."/>
            <person name="Groom S."/>
            <person name="Jiranek V."/>
        </authorList>
    </citation>
    <scope>NUCLEOTIDE SEQUENCE</scope>
    <source>
        <strain evidence="10">SG4_D2</strain>
    </source>
</reference>
<keyword evidence="6 9" id="KW-0812">Transmembrane</keyword>
<evidence type="ECO:0000256" key="8">
    <source>
        <dbReference type="ARBA" id="ARBA00023136"/>
    </source>
</evidence>
<dbReference type="PANTHER" id="PTHR32502">
    <property type="entry name" value="N-ACETYLGALACTOSAMINE PERMEASE II COMPONENT-RELATED"/>
    <property type="match status" value="1"/>
</dbReference>
<evidence type="ECO:0000313" key="10">
    <source>
        <dbReference type="EMBL" id="UQS82477.1"/>
    </source>
</evidence>
<keyword evidence="2" id="KW-0813">Transport</keyword>
<keyword evidence="3" id="KW-1003">Cell membrane</keyword>
<sequence length="263" mass="27868">MVLQVIGVFLVALVANMQDFFGSSFIGRPIVTGLLIGMVFGDVKQGLMIGATLELAFLGLMGVGATVPPDEIIGGILATALALKNGYGVSVALTLVLPIATLGLLVKNLLYVVIFPAMAHQADRLADAGQITQAANMHIWASFTRIILMTLVTTASFALGSGLVSQFVKIIPKALIDGITITTEVLPAVGFAMLLNMTFSKKVAPFFFIGFVCAAYLKLDMIAASIIGAIFAGIMYLIMTEIHQNQSTSTTKQSTTEVQEDDF</sequence>
<comment type="subcellular location">
    <subcellularLocation>
        <location evidence="1">Cell membrane</location>
        <topology evidence="1">Multi-pass membrane protein</topology>
    </subcellularLocation>
</comment>
<feature type="transmembrane region" description="Helical" evidence="9">
    <location>
        <begin position="47"/>
        <end position="67"/>
    </location>
</feature>
<dbReference type="Proteomes" id="UP000831495">
    <property type="component" value="Chromosome"/>
</dbReference>
<keyword evidence="4 10" id="KW-0762">Sugar transport</keyword>
<feature type="transmembrane region" description="Helical" evidence="9">
    <location>
        <begin position="174"/>
        <end position="194"/>
    </location>
</feature>
<keyword evidence="5" id="KW-0598">Phosphotransferase system</keyword>
<keyword evidence="7 9" id="KW-1133">Transmembrane helix</keyword>
<feature type="transmembrane region" description="Helical" evidence="9">
    <location>
        <begin position="146"/>
        <end position="168"/>
    </location>
</feature>
<dbReference type="PANTHER" id="PTHR32502:SF8">
    <property type="entry name" value="N-ACETYLGALACTOSAMINE PERMEASE IIC COMPONENT 1"/>
    <property type="match status" value="1"/>
</dbReference>
<evidence type="ECO:0000256" key="9">
    <source>
        <dbReference type="SAM" id="Phobius"/>
    </source>
</evidence>
<evidence type="ECO:0000256" key="2">
    <source>
        <dbReference type="ARBA" id="ARBA00022448"/>
    </source>
</evidence>
<protein>
    <submittedName>
        <fullName evidence="10">PTS sugar transporter subunit IIC</fullName>
    </submittedName>
</protein>
<evidence type="ECO:0000256" key="6">
    <source>
        <dbReference type="ARBA" id="ARBA00022692"/>
    </source>
</evidence>
<gene>
    <name evidence="10" type="ORF">MOO45_01980</name>
</gene>
<dbReference type="Pfam" id="PF03609">
    <property type="entry name" value="EII-Sor"/>
    <property type="match status" value="1"/>
</dbReference>
<evidence type="ECO:0000313" key="11">
    <source>
        <dbReference type="Proteomes" id="UP000831495"/>
    </source>
</evidence>
<keyword evidence="11" id="KW-1185">Reference proteome</keyword>
<dbReference type="RefSeq" id="WP_249514755.1">
    <property type="nucleotide sequence ID" value="NZ_CP093366.1"/>
</dbReference>
<feature type="transmembrane region" description="Helical" evidence="9">
    <location>
        <begin position="87"/>
        <end position="114"/>
    </location>
</feature>
<evidence type="ECO:0000256" key="4">
    <source>
        <dbReference type="ARBA" id="ARBA00022597"/>
    </source>
</evidence>
<keyword evidence="8 9" id="KW-0472">Membrane</keyword>
<evidence type="ECO:0000256" key="5">
    <source>
        <dbReference type="ARBA" id="ARBA00022683"/>
    </source>
</evidence>
<dbReference type="EMBL" id="CP093366">
    <property type="protein sequence ID" value="UQS82477.1"/>
    <property type="molecule type" value="Genomic_DNA"/>
</dbReference>
<dbReference type="PROSITE" id="PS51106">
    <property type="entry name" value="PTS_EIIC_TYPE_4"/>
    <property type="match status" value="1"/>
</dbReference>
<organism evidence="10 11">
    <name type="scientific">Bombilactobacillus folatiphilus</name>
    <dbReference type="NCBI Taxonomy" id="2923362"/>
    <lineage>
        <taxon>Bacteria</taxon>
        <taxon>Bacillati</taxon>
        <taxon>Bacillota</taxon>
        <taxon>Bacilli</taxon>
        <taxon>Lactobacillales</taxon>
        <taxon>Lactobacillaceae</taxon>
        <taxon>Bombilactobacillus</taxon>
    </lineage>
</organism>
<feature type="transmembrane region" description="Helical" evidence="9">
    <location>
        <begin position="20"/>
        <end position="40"/>
    </location>
</feature>
<evidence type="ECO:0000256" key="3">
    <source>
        <dbReference type="ARBA" id="ARBA00022475"/>
    </source>
</evidence>
<evidence type="ECO:0000256" key="7">
    <source>
        <dbReference type="ARBA" id="ARBA00022989"/>
    </source>
</evidence>